<dbReference type="Pfam" id="PF00072">
    <property type="entry name" value="Response_reg"/>
    <property type="match status" value="1"/>
</dbReference>
<dbReference type="InterPro" id="IPR011006">
    <property type="entry name" value="CheY-like_superfamily"/>
</dbReference>
<name>A0A0S7BXQ8_9BACT</name>
<reference evidence="4" key="1">
    <citation type="journal article" date="2015" name="Genome Announc.">
        <title>Draft Genome Sequence of Bacteroidales Strain TBC1, a Novel Isolate from a Methanogenic Wastewater Treatment System.</title>
        <authorList>
            <person name="Tourlousse D.M."/>
            <person name="Matsuura N."/>
            <person name="Sun L."/>
            <person name="Toyonaga M."/>
            <person name="Kuroda K."/>
            <person name="Ohashi A."/>
            <person name="Cruz R."/>
            <person name="Yamaguchi T."/>
            <person name="Sekiguchi Y."/>
        </authorList>
    </citation>
    <scope>NUCLEOTIDE SEQUENCE [LARGE SCALE GENOMIC DNA]</scope>
    <source>
        <strain evidence="4">TBC1</strain>
    </source>
</reference>
<dbReference type="Pfam" id="PF04397">
    <property type="entry name" value="LytTR"/>
    <property type="match status" value="1"/>
</dbReference>
<dbReference type="RefSeq" id="WP_062037115.1">
    <property type="nucleotide sequence ID" value="NZ_DF968182.1"/>
</dbReference>
<feature type="domain" description="HTH LytTR-type" evidence="3">
    <location>
        <begin position="142"/>
        <end position="251"/>
    </location>
</feature>
<dbReference type="PATRIC" id="fig|1678841.3.peg.196"/>
<dbReference type="InterPro" id="IPR001789">
    <property type="entry name" value="Sig_transdc_resp-reg_receiver"/>
</dbReference>
<dbReference type="OrthoDB" id="1490554at2"/>
<dbReference type="GO" id="GO:0003677">
    <property type="term" value="F:DNA binding"/>
    <property type="evidence" value="ECO:0007669"/>
    <property type="project" value="InterPro"/>
</dbReference>
<dbReference type="EMBL" id="DF968182">
    <property type="protein sequence ID" value="GAP42036.1"/>
    <property type="molecule type" value="Genomic_DNA"/>
</dbReference>
<gene>
    <name evidence="4" type="ORF">TBC1_11164</name>
</gene>
<evidence type="ECO:0000313" key="5">
    <source>
        <dbReference type="Proteomes" id="UP000053091"/>
    </source>
</evidence>
<dbReference type="SMART" id="SM00448">
    <property type="entry name" value="REC"/>
    <property type="match status" value="1"/>
</dbReference>
<dbReference type="InterPro" id="IPR046947">
    <property type="entry name" value="LytR-like"/>
</dbReference>
<accession>A0A0S7BXQ8</accession>
<dbReference type="SUPFAM" id="SSF52172">
    <property type="entry name" value="CheY-like"/>
    <property type="match status" value="1"/>
</dbReference>
<dbReference type="PANTHER" id="PTHR37299">
    <property type="entry name" value="TRANSCRIPTIONAL REGULATOR-RELATED"/>
    <property type="match status" value="1"/>
</dbReference>
<dbReference type="Proteomes" id="UP000053091">
    <property type="component" value="Unassembled WGS sequence"/>
</dbReference>
<evidence type="ECO:0000259" key="2">
    <source>
        <dbReference type="PROSITE" id="PS50110"/>
    </source>
</evidence>
<feature type="modified residue" description="4-aspartylphosphate" evidence="1">
    <location>
        <position position="54"/>
    </location>
</feature>
<evidence type="ECO:0000256" key="1">
    <source>
        <dbReference type="PROSITE-ProRule" id="PRU00169"/>
    </source>
</evidence>
<dbReference type="STRING" id="1678841.TBC1_11164"/>
<dbReference type="GO" id="GO:0000156">
    <property type="term" value="F:phosphorelay response regulator activity"/>
    <property type="evidence" value="ECO:0007669"/>
    <property type="project" value="InterPro"/>
</dbReference>
<evidence type="ECO:0000313" key="4">
    <source>
        <dbReference type="EMBL" id="GAP42036.1"/>
    </source>
</evidence>
<proteinExistence type="predicted"/>
<keyword evidence="1" id="KW-0597">Phosphoprotein</keyword>
<evidence type="ECO:0000259" key="3">
    <source>
        <dbReference type="PROSITE" id="PS50930"/>
    </source>
</evidence>
<keyword evidence="5" id="KW-1185">Reference proteome</keyword>
<sequence>MNILIVEDESFAADKLEQMLLEVDPDIRILAKTGSIKDSVKWLMDHTADLIFLDIQLSDGISFTIFEQIPVNIPVIFTTAYDQYAIKAFQLNSIAYLLKPIRKSDLAESLRKYHSLRSAFSIDFDLLMANIQGRKPDYKKRFLIQIGERIRKIEISEIAYFYVLEKGVYLKTLQGISYPVDYALDRLETLLNPEKFFRINRKYIVNMDAISNMVAYSRGRVKLELKPKADEEYDAIVSVDRAAAFKKWLNS</sequence>
<protein>
    <submittedName>
        <fullName evidence="4">Two component transcriptional regulator, LytTR family</fullName>
    </submittedName>
</protein>
<dbReference type="PANTHER" id="PTHR37299:SF1">
    <property type="entry name" value="STAGE 0 SPORULATION PROTEIN A HOMOLOG"/>
    <property type="match status" value="1"/>
</dbReference>
<dbReference type="SMART" id="SM00850">
    <property type="entry name" value="LytTR"/>
    <property type="match status" value="1"/>
</dbReference>
<dbReference type="PROSITE" id="PS50930">
    <property type="entry name" value="HTH_LYTTR"/>
    <property type="match status" value="1"/>
</dbReference>
<feature type="domain" description="Response regulatory" evidence="2">
    <location>
        <begin position="2"/>
        <end position="114"/>
    </location>
</feature>
<organism evidence="4">
    <name type="scientific">Lentimicrobium saccharophilum</name>
    <dbReference type="NCBI Taxonomy" id="1678841"/>
    <lineage>
        <taxon>Bacteria</taxon>
        <taxon>Pseudomonadati</taxon>
        <taxon>Bacteroidota</taxon>
        <taxon>Bacteroidia</taxon>
        <taxon>Bacteroidales</taxon>
        <taxon>Lentimicrobiaceae</taxon>
        <taxon>Lentimicrobium</taxon>
    </lineage>
</organism>
<dbReference type="PROSITE" id="PS50110">
    <property type="entry name" value="RESPONSE_REGULATORY"/>
    <property type="match status" value="1"/>
</dbReference>
<dbReference type="Gene3D" id="2.40.50.1020">
    <property type="entry name" value="LytTr DNA-binding domain"/>
    <property type="match status" value="1"/>
</dbReference>
<dbReference type="Gene3D" id="3.40.50.2300">
    <property type="match status" value="1"/>
</dbReference>
<dbReference type="AlphaFoldDB" id="A0A0S7BXQ8"/>
<dbReference type="InterPro" id="IPR007492">
    <property type="entry name" value="LytTR_DNA-bd_dom"/>
</dbReference>